<name>A0A7W5ZR30_9BACT</name>
<reference evidence="2 3" key="1">
    <citation type="submission" date="2020-08" db="EMBL/GenBank/DDBJ databases">
        <title>Genomic Encyclopedia of Type Strains, Phase IV (KMG-IV): sequencing the most valuable type-strain genomes for metagenomic binning, comparative biology and taxonomic classification.</title>
        <authorList>
            <person name="Goeker M."/>
        </authorList>
    </citation>
    <scope>NUCLEOTIDE SEQUENCE [LARGE SCALE GENOMIC DNA]</scope>
    <source>
        <strain evidence="2 3">DSM 17976</strain>
    </source>
</reference>
<evidence type="ECO:0000313" key="3">
    <source>
        <dbReference type="Proteomes" id="UP000541352"/>
    </source>
</evidence>
<protein>
    <recommendedName>
        <fullName evidence="1">DinB-like domain-containing protein</fullName>
    </recommendedName>
</protein>
<sequence length="185" mass="21480">MNIAETRQQLLKDIQQIRQTVSLEFKTLSEAQLLWKPAPERWGVLECLVHLNAASQYYTNQLKLKFSQTPIRSSATDFEMSFNGKMMLGFVDPASQRKIPSPGMFKPKPYHLDAPKVLERYFMILQDLENSLESSEGVDWNQKIISPFTALLKFRLGDVFLFVVAHHQRHLNQAMRVKQEPSFPR</sequence>
<keyword evidence="3" id="KW-1185">Reference proteome</keyword>
<evidence type="ECO:0000313" key="2">
    <source>
        <dbReference type="EMBL" id="MBB3841569.1"/>
    </source>
</evidence>
<gene>
    <name evidence="2" type="ORF">FHS57_005597</name>
</gene>
<proteinExistence type="predicted"/>
<feature type="domain" description="DinB-like" evidence="1">
    <location>
        <begin position="16"/>
        <end position="174"/>
    </location>
</feature>
<accession>A0A7W5ZR30</accession>
<dbReference type="EMBL" id="JACIBY010000018">
    <property type="protein sequence ID" value="MBB3841569.1"/>
    <property type="molecule type" value="Genomic_DNA"/>
</dbReference>
<dbReference type="InterPro" id="IPR024775">
    <property type="entry name" value="DinB-like"/>
</dbReference>
<evidence type="ECO:0000259" key="1">
    <source>
        <dbReference type="Pfam" id="PF12867"/>
    </source>
</evidence>
<dbReference type="RefSeq" id="WP_183979322.1">
    <property type="nucleotide sequence ID" value="NZ_JACIBY010000018.1"/>
</dbReference>
<dbReference type="Proteomes" id="UP000541352">
    <property type="component" value="Unassembled WGS sequence"/>
</dbReference>
<organism evidence="2 3">
    <name type="scientific">Runella defluvii</name>
    <dbReference type="NCBI Taxonomy" id="370973"/>
    <lineage>
        <taxon>Bacteria</taxon>
        <taxon>Pseudomonadati</taxon>
        <taxon>Bacteroidota</taxon>
        <taxon>Cytophagia</taxon>
        <taxon>Cytophagales</taxon>
        <taxon>Spirosomataceae</taxon>
        <taxon>Runella</taxon>
    </lineage>
</organism>
<dbReference type="Pfam" id="PF12867">
    <property type="entry name" value="DinB_2"/>
    <property type="match status" value="1"/>
</dbReference>
<dbReference type="AlphaFoldDB" id="A0A7W5ZR30"/>
<dbReference type="Gene3D" id="1.20.120.450">
    <property type="entry name" value="dinb family like domain"/>
    <property type="match status" value="1"/>
</dbReference>
<comment type="caution">
    <text evidence="2">The sequence shown here is derived from an EMBL/GenBank/DDBJ whole genome shotgun (WGS) entry which is preliminary data.</text>
</comment>
<dbReference type="InterPro" id="IPR034660">
    <property type="entry name" value="DinB/YfiT-like"/>
</dbReference>
<dbReference type="SUPFAM" id="SSF109854">
    <property type="entry name" value="DinB/YfiT-like putative metalloenzymes"/>
    <property type="match status" value="1"/>
</dbReference>